<protein>
    <recommendedName>
        <fullName evidence="1">Transposase-associated domain-containing protein</fullName>
    </recommendedName>
</protein>
<dbReference type="EMBL" id="JACGWJ010000016">
    <property type="protein sequence ID" value="KAL0361398.1"/>
    <property type="molecule type" value="Genomic_DNA"/>
</dbReference>
<dbReference type="InterPro" id="IPR029480">
    <property type="entry name" value="Transpos_assoc"/>
</dbReference>
<sequence length="273" mass="31619">MNTNRSWMWRHLDNKGYLLDEFVERVDQEFLNFAFANSKFISHGQIKYPCTKCDNRKFLSRKDVHLHIVRNGFIRGYDIWYTHGESLNRRNDASGSLSVSNEEGSGHRAMVMDALGPEPIPNQTCEEQPPNPEAEKFFDLLKDADEPLWDGYKNHTKISTVTQVLKIKSEYNISEACYDRLMSVIKTMLPEGEKLPDNLYKTKKQLTKLGFGYDKIDACVDNCMLYYKKTKASNNVLFVVILGINQGSQKPEARTNVPFKVLHYLPLIQRIQR</sequence>
<proteinExistence type="predicted"/>
<comment type="caution">
    <text evidence="2">The sequence shown here is derived from an EMBL/GenBank/DDBJ whole genome shotgun (WGS) entry which is preliminary data.</text>
</comment>
<dbReference type="PANTHER" id="PTHR10775:SF179">
    <property type="entry name" value="TRANSPOSON, EN_SPM-LIKE, TRANSPOSASE-ASSOCIATED DOMAIN PROTEIN"/>
    <property type="match status" value="1"/>
</dbReference>
<reference evidence="2" key="2">
    <citation type="journal article" date="2024" name="Plant">
        <title>Genomic evolution and insights into agronomic trait innovations of Sesamum species.</title>
        <authorList>
            <person name="Miao H."/>
            <person name="Wang L."/>
            <person name="Qu L."/>
            <person name="Liu H."/>
            <person name="Sun Y."/>
            <person name="Le M."/>
            <person name="Wang Q."/>
            <person name="Wei S."/>
            <person name="Zheng Y."/>
            <person name="Lin W."/>
            <person name="Duan Y."/>
            <person name="Cao H."/>
            <person name="Xiong S."/>
            <person name="Wang X."/>
            <person name="Wei L."/>
            <person name="Li C."/>
            <person name="Ma Q."/>
            <person name="Ju M."/>
            <person name="Zhao R."/>
            <person name="Li G."/>
            <person name="Mu C."/>
            <person name="Tian Q."/>
            <person name="Mei H."/>
            <person name="Zhang T."/>
            <person name="Gao T."/>
            <person name="Zhang H."/>
        </authorList>
    </citation>
    <scope>NUCLEOTIDE SEQUENCE</scope>
    <source>
        <strain evidence="2">G02</strain>
    </source>
</reference>
<dbReference type="PANTHER" id="PTHR10775">
    <property type="entry name" value="OS08G0208400 PROTEIN"/>
    <property type="match status" value="1"/>
</dbReference>
<dbReference type="Pfam" id="PF13963">
    <property type="entry name" value="Transpos_assoc"/>
    <property type="match status" value="1"/>
</dbReference>
<evidence type="ECO:0000259" key="1">
    <source>
        <dbReference type="Pfam" id="PF13963"/>
    </source>
</evidence>
<feature type="domain" description="Transposase-associated" evidence="1">
    <location>
        <begin position="5"/>
        <end position="85"/>
    </location>
</feature>
<accession>A0AAW2Q0X9</accession>
<name>A0AAW2Q0X9_SESRA</name>
<gene>
    <name evidence="2" type="ORF">Sradi_3824300</name>
</gene>
<reference evidence="2" key="1">
    <citation type="submission" date="2020-06" db="EMBL/GenBank/DDBJ databases">
        <authorList>
            <person name="Li T."/>
            <person name="Hu X."/>
            <person name="Zhang T."/>
            <person name="Song X."/>
            <person name="Zhang H."/>
            <person name="Dai N."/>
            <person name="Sheng W."/>
            <person name="Hou X."/>
            <person name="Wei L."/>
        </authorList>
    </citation>
    <scope>NUCLEOTIDE SEQUENCE</scope>
    <source>
        <strain evidence="2">G02</strain>
        <tissue evidence="2">Leaf</tissue>
    </source>
</reference>
<dbReference type="AlphaFoldDB" id="A0AAW2Q0X9"/>
<organism evidence="2">
    <name type="scientific">Sesamum radiatum</name>
    <name type="common">Black benniseed</name>
    <dbReference type="NCBI Taxonomy" id="300843"/>
    <lineage>
        <taxon>Eukaryota</taxon>
        <taxon>Viridiplantae</taxon>
        <taxon>Streptophyta</taxon>
        <taxon>Embryophyta</taxon>
        <taxon>Tracheophyta</taxon>
        <taxon>Spermatophyta</taxon>
        <taxon>Magnoliopsida</taxon>
        <taxon>eudicotyledons</taxon>
        <taxon>Gunneridae</taxon>
        <taxon>Pentapetalae</taxon>
        <taxon>asterids</taxon>
        <taxon>lamiids</taxon>
        <taxon>Lamiales</taxon>
        <taxon>Pedaliaceae</taxon>
        <taxon>Sesamum</taxon>
    </lineage>
</organism>
<evidence type="ECO:0000313" key="2">
    <source>
        <dbReference type="EMBL" id="KAL0361398.1"/>
    </source>
</evidence>